<reference evidence="16" key="1">
    <citation type="submission" date="2017-09" db="EMBL/GenBank/DDBJ databases">
        <authorList>
            <person name="Varghese N."/>
            <person name="Submissions S."/>
        </authorList>
    </citation>
    <scope>NUCLEOTIDE SEQUENCE [LARGE SCALE GENOMIC DNA]</scope>
    <source>
        <strain evidence="16">DSM 2913</strain>
    </source>
</reference>
<evidence type="ECO:0000256" key="14">
    <source>
        <dbReference type="PIRSR" id="PIRSR600715-1"/>
    </source>
</evidence>
<dbReference type="InterPro" id="IPR018480">
    <property type="entry name" value="PNAcMuramoyl-5peptid_Trfase_CS"/>
</dbReference>
<feature type="transmembrane region" description="Helical" evidence="12">
    <location>
        <begin position="132"/>
        <end position="151"/>
    </location>
</feature>
<comment type="catalytic activity">
    <reaction evidence="12">
        <text>UDP-N-acetyl-alpha-D-muramoyl-L-alanyl-gamma-D-glutamyl-meso-2,6-diaminopimeloyl-D-alanyl-D-alanine + di-trans,octa-cis-undecaprenyl phosphate = di-trans,octa-cis-undecaprenyl diphospho-N-acetyl-alpha-D-muramoyl-L-alanyl-D-glutamyl-meso-2,6-diaminopimeloyl-D-alanyl-D-alanine + UMP</text>
        <dbReference type="Rhea" id="RHEA:28386"/>
        <dbReference type="ChEBI" id="CHEBI:57865"/>
        <dbReference type="ChEBI" id="CHEBI:60392"/>
        <dbReference type="ChEBI" id="CHEBI:61386"/>
        <dbReference type="ChEBI" id="CHEBI:61387"/>
        <dbReference type="EC" id="2.7.8.13"/>
    </reaction>
</comment>
<keyword evidence="7 12" id="KW-0573">Peptidoglycan synthesis</keyword>
<keyword evidence="10 12" id="KW-0131">Cell cycle</keyword>
<dbReference type="PROSITE" id="PS01347">
    <property type="entry name" value="MRAY_1"/>
    <property type="match status" value="1"/>
</dbReference>
<dbReference type="Proteomes" id="UP000218627">
    <property type="component" value="Unassembled WGS sequence"/>
</dbReference>
<feature type="transmembrane region" description="Helical" evidence="12">
    <location>
        <begin position="198"/>
        <end position="218"/>
    </location>
</feature>
<dbReference type="GO" id="GO:0051992">
    <property type="term" value="F:UDP-N-acetylmuramoyl-L-alanyl-D-glutamyl-meso-2,6-diaminopimelyl-D-alanyl-D-alanine:undecaprenyl-phosphate transferase activity"/>
    <property type="evidence" value="ECO:0007669"/>
    <property type="project" value="RHEA"/>
</dbReference>
<evidence type="ECO:0000256" key="7">
    <source>
        <dbReference type="ARBA" id="ARBA00022984"/>
    </source>
</evidence>
<keyword evidence="11 12" id="KW-0961">Cell wall biogenesis/degradation</keyword>
<dbReference type="GO" id="GO:0009252">
    <property type="term" value="P:peptidoglycan biosynthetic process"/>
    <property type="evidence" value="ECO:0007669"/>
    <property type="project" value="UniProtKB-UniRule"/>
</dbReference>
<feature type="binding site" evidence="14">
    <location>
        <position position="190"/>
    </location>
    <ligand>
        <name>Mg(2+)</name>
        <dbReference type="ChEBI" id="CHEBI:18420"/>
    </ligand>
</feature>
<evidence type="ECO:0000313" key="15">
    <source>
        <dbReference type="EMBL" id="SNZ12048.1"/>
    </source>
</evidence>
<feature type="transmembrane region" description="Helical" evidence="12">
    <location>
        <begin position="171"/>
        <end position="191"/>
    </location>
</feature>
<accession>A0A285NS89</accession>
<dbReference type="InterPro" id="IPR000715">
    <property type="entry name" value="Glycosyl_transferase_4"/>
</dbReference>
<keyword evidence="3 12" id="KW-0132">Cell division</keyword>
<evidence type="ECO:0000256" key="5">
    <source>
        <dbReference type="ARBA" id="ARBA00022692"/>
    </source>
</evidence>
<evidence type="ECO:0000256" key="9">
    <source>
        <dbReference type="ARBA" id="ARBA00023136"/>
    </source>
</evidence>
<dbReference type="UniPathway" id="UPA00219"/>
<keyword evidence="5 12" id="KW-0812">Transmembrane</keyword>
<dbReference type="EC" id="2.7.8.13" evidence="12 13"/>
<evidence type="ECO:0000256" key="10">
    <source>
        <dbReference type="ARBA" id="ARBA00023306"/>
    </source>
</evidence>
<evidence type="ECO:0000256" key="6">
    <source>
        <dbReference type="ARBA" id="ARBA00022960"/>
    </source>
</evidence>
<comment type="function">
    <text evidence="12">Catalyzes the initial step of the lipid cycle reactions in the biosynthesis of the cell wall peptidoglycan: transfers peptidoglycan precursor phospho-MurNAc-pentapeptide from UDP-MurNAc-pentapeptide onto the lipid carrier undecaprenyl phosphate, yielding undecaprenyl-pyrophosphoryl-MurNAc-pentapeptide, known as lipid I.</text>
</comment>
<evidence type="ECO:0000256" key="13">
    <source>
        <dbReference type="NCBIfam" id="TIGR00445"/>
    </source>
</evidence>
<dbReference type="HAMAP" id="MF_00038">
    <property type="entry name" value="MraY"/>
    <property type="match status" value="1"/>
</dbReference>
<keyword evidence="12 14" id="KW-0479">Metal-binding</keyword>
<comment type="pathway">
    <text evidence="12">Cell wall biogenesis; peptidoglycan biosynthesis.</text>
</comment>
<dbReference type="CDD" id="cd06852">
    <property type="entry name" value="GT_MraY"/>
    <property type="match status" value="1"/>
</dbReference>
<evidence type="ECO:0000256" key="2">
    <source>
        <dbReference type="ARBA" id="ARBA00005583"/>
    </source>
</evidence>
<dbReference type="GO" id="GO:0008360">
    <property type="term" value="P:regulation of cell shape"/>
    <property type="evidence" value="ECO:0007669"/>
    <property type="project" value="UniProtKB-KW"/>
</dbReference>
<organism evidence="15 16">
    <name type="scientific">Hydrogenobacter hydrogenophilus</name>
    <dbReference type="NCBI Taxonomy" id="35835"/>
    <lineage>
        <taxon>Bacteria</taxon>
        <taxon>Pseudomonadati</taxon>
        <taxon>Aquificota</taxon>
        <taxon>Aquificia</taxon>
        <taxon>Aquificales</taxon>
        <taxon>Aquificaceae</taxon>
        <taxon>Hydrogenobacter</taxon>
    </lineage>
</organism>
<keyword evidence="12 14" id="KW-0460">Magnesium</keyword>
<comment type="cofactor">
    <cofactor evidence="12 14">
        <name>Mg(2+)</name>
        <dbReference type="ChEBI" id="CHEBI:18420"/>
    </cofactor>
</comment>
<dbReference type="GO" id="GO:0051301">
    <property type="term" value="P:cell division"/>
    <property type="evidence" value="ECO:0007669"/>
    <property type="project" value="UniProtKB-KW"/>
</dbReference>
<dbReference type="Pfam" id="PF00953">
    <property type="entry name" value="Glycos_transf_4"/>
    <property type="match status" value="1"/>
</dbReference>
<feature type="transmembrane region" description="Helical" evidence="12">
    <location>
        <begin position="261"/>
        <end position="281"/>
    </location>
</feature>
<keyword evidence="9 12" id="KW-0472">Membrane</keyword>
<comment type="subcellular location">
    <subcellularLocation>
        <location evidence="12">Cell membrane</location>
        <topology evidence="12">Multi-pass membrane protein</topology>
    </subcellularLocation>
    <subcellularLocation>
        <location evidence="1">Membrane</location>
        <topology evidence="1">Multi-pass membrane protein</topology>
    </subcellularLocation>
</comment>
<protein>
    <recommendedName>
        <fullName evidence="12 13">Phospho-N-acetylmuramoyl-pentapeptide-transferase</fullName>
        <ecNumber evidence="12 13">2.7.8.13</ecNumber>
    </recommendedName>
    <alternativeName>
        <fullName evidence="12">UDP-MurNAc-pentapeptide phosphotransferase</fullName>
    </alternativeName>
</protein>
<name>A0A285NS89_9AQUI</name>
<feature type="transmembrane region" description="Helical" evidence="12">
    <location>
        <begin position="22"/>
        <end position="45"/>
    </location>
</feature>
<evidence type="ECO:0000256" key="11">
    <source>
        <dbReference type="ARBA" id="ARBA00023316"/>
    </source>
</evidence>
<feature type="transmembrane region" description="Helical" evidence="12">
    <location>
        <begin position="337"/>
        <end position="356"/>
    </location>
</feature>
<evidence type="ECO:0000256" key="3">
    <source>
        <dbReference type="ARBA" id="ARBA00022618"/>
    </source>
</evidence>
<feature type="transmembrane region" description="Helical" evidence="12">
    <location>
        <begin position="287"/>
        <end position="309"/>
    </location>
</feature>
<keyword evidence="8 12" id="KW-1133">Transmembrane helix</keyword>
<dbReference type="AlphaFoldDB" id="A0A285NS89"/>
<dbReference type="PANTHER" id="PTHR22926:SF5">
    <property type="entry name" value="PHOSPHO-N-ACETYLMURAMOYL-PENTAPEPTIDE-TRANSFERASE HOMOLOG"/>
    <property type="match status" value="1"/>
</dbReference>
<sequence length="359" mass="39961">MLYHISFWLKDYLFVFNVFKYITFRALFAVILAFVITLIITPVFLKKMKALQRLFKGYVREYTPEGHTVKKYVPTMGGSVIVLSFTLSSFLLMRLDLAYFWIIVFCTLGFALIGFADDYIKLKNKKGISAKLKFTAQVVVAFITVMLIHTYTEVNTKLYFPLFKNLQIDLGLFYIPFAVFVIVATSNAVNLTDGLDGLAIGPVMTTCASLGIVAYAVGHSTLSKYLNIPYVPYAGDLTVLCFAIVGAGLGFLWFNSYPAQLFMGDVGALSLGATIGVIALISKSELLLPIAGGVFVFETLSVILQVAYFKLTKGKRLFRMAPFHHHLELSGIPEPKIVVRMWIVSMLLGILAVSTLKLR</sequence>
<dbReference type="NCBIfam" id="TIGR00445">
    <property type="entry name" value="mraY"/>
    <property type="match status" value="1"/>
</dbReference>
<keyword evidence="4 12" id="KW-0808">Transferase</keyword>
<dbReference type="InterPro" id="IPR003524">
    <property type="entry name" value="PNAcMuramoyl-5peptid_Trfase"/>
</dbReference>
<dbReference type="GO" id="GO:0008963">
    <property type="term" value="F:phospho-N-acetylmuramoyl-pentapeptide-transferase activity"/>
    <property type="evidence" value="ECO:0007669"/>
    <property type="project" value="UniProtKB-UniRule"/>
</dbReference>
<evidence type="ECO:0000256" key="8">
    <source>
        <dbReference type="ARBA" id="ARBA00022989"/>
    </source>
</evidence>
<dbReference type="OrthoDB" id="9805475at2"/>
<keyword evidence="6 12" id="KW-0133">Cell shape</keyword>
<keyword evidence="16" id="KW-1185">Reference proteome</keyword>
<feature type="transmembrane region" description="Helical" evidence="12">
    <location>
        <begin position="72"/>
        <end position="92"/>
    </location>
</feature>
<comment type="similarity">
    <text evidence="2 12">Belongs to the glycosyltransferase 4 family. MraY subfamily.</text>
</comment>
<evidence type="ECO:0000256" key="4">
    <source>
        <dbReference type="ARBA" id="ARBA00022679"/>
    </source>
</evidence>
<feature type="transmembrane region" description="Helical" evidence="12">
    <location>
        <begin position="230"/>
        <end position="254"/>
    </location>
</feature>
<keyword evidence="12" id="KW-1003">Cell membrane</keyword>
<feature type="binding site" evidence="14">
    <location>
        <position position="265"/>
    </location>
    <ligand>
        <name>Mg(2+)</name>
        <dbReference type="ChEBI" id="CHEBI:18420"/>
    </ligand>
</feature>
<feature type="transmembrane region" description="Helical" evidence="12">
    <location>
        <begin position="98"/>
        <end position="120"/>
    </location>
</feature>
<dbReference type="GO" id="GO:0046872">
    <property type="term" value="F:metal ion binding"/>
    <property type="evidence" value="ECO:0007669"/>
    <property type="project" value="UniProtKB-KW"/>
</dbReference>
<dbReference type="GO" id="GO:0005886">
    <property type="term" value="C:plasma membrane"/>
    <property type="evidence" value="ECO:0007669"/>
    <property type="project" value="UniProtKB-SubCell"/>
</dbReference>
<dbReference type="RefSeq" id="WP_096600560.1">
    <property type="nucleotide sequence ID" value="NZ_OBEN01000001.1"/>
</dbReference>
<dbReference type="GO" id="GO:0071555">
    <property type="term" value="P:cell wall organization"/>
    <property type="evidence" value="ECO:0007669"/>
    <property type="project" value="UniProtKB-KW"/>
</dbReference>
<evidence type="ECO:0000256" key="12">
    <source>
        <dbReference type="HAMAP-Rule" id="MF_00038"/>
    </source>
</evidence>
<dbReference type="PROSITE" id="PS01348">
    <property type="entry name" value="MRAY_2"/>
    <property type="match status" value="1"/>
</dbReference>
<gene>
    <name evidence="12" type="primary">mraY</name>
    <name evidence="15" type="ORF">SAMN06265353_0406</name>
</gene>
<dbReference type="EMBL" id="OBEN01000001">
    <property type="protein sequence ID" value="SNZ12048.1"/>
    <property type="molecule type" value="Genomic_DNA"/>
</dbReference>
<dbReference type="PANTHER" id="PTHR22926">
    <property type="entry name" value="PHOSPHO-N-ACETYLMURAMOYL-PENTAPEPTIDE-TRANSFERASE"/>
    <property type="match status" value="1"/>
</dbReference>
<evidence type="ECO:0000256" key="1">
    <source>
        <dbReference type="ARBA" id="ARBA00004141"/>
    </source>
</evidence>
<evidence type="ECO:0000313" key="16">
    <source>
        <dbReference type="Proteomes" id="UP000218627"/>
    </source>
</evidence>
<proteinExistence type="inferred from homology"/>